<name>A9NVB0_PICSI</name>
<protein>
    <submittedName>
        <fullName evidence="2">Uncharacterized protein</fullName>
    </submittedName>
</protein>
<accession>A9NVB0</accession>
<organism evidence="2">
    <name type="scientific">Picea sitchensis</name>
    <name type="common">Sitka spruce</name>
    <name type="synonym">Pinus sitchensis</name>
    <dbReference type="NCBI Taxonomy" id="3332"/>
    <lineage>
        <taxon>Eukaryota</taxon>
        <taxon>Viridiplantae</taxon>
        <taxon>Streptophyta</taxon>
        <taxon>Embryophyta</taxon>
        <taxon>Tracheophyta</taxon>
        <taxon>Spermatophyta</taxon>
        <taxon>Pinopsida</taxon>
        <taxon>Pinidae</taxon>
        <taxon>Conifers I</taxon>
        <taxon>Pinales</taxon>
        <taxon>Pinaceae</taxon>
        <taxon>Picea</taxon>
    </lineage>
</organism>
<dbReference type="AlphaFoldDB" id="A9NVB0"/>
<dbReference type="EMBL" id="EF085264">
    <property type="protein sequence ID" value="ABK24571.1"/>
    <property type="molecule type" value="mRNA"/>
</dbReference>
<dbReference type="PANTHER" id="PTHR33264:SF69">
    <property type="entry name" value="WRKY DOMAIN-CONTAINING PROTEIN"/>
    <property type="match status" value="1"/>
</dbReference>
<dbReference type="PANTHER" id="PTHR33264">
    <property type="entry name" value="EXPRESSED PROTEIN"/>
    <property type="match status" value="1"/>
</dbReference>
<reference evidence="2" key="1">
    <citation type="journal article" date="2008" name="BMC Genomics">
        <title>A conifer genomics resource of 200,000 spruce (Picea spp.) ESTs and 6,464 high-quality, sequence-finished full-length cDNAs for Sitka spruce (Picea sitchensis).</title>
        <authorList>
            <person name="Ralph S.G."/>
            <person name="Chun H.J."/>
            <person name="Kolosova N."/>
            <person name="Cooper D."/>
            <person name="Oddy C."/>
            <person name="Ritland C.E."/>
            <person name="Kirkpatrick R."/>
            <person name="Moore R."/>
            <person name="Barber S."/>
            <person name="Holt R.A."/>
            <person name="Jones S.J."/>
            <person name="Marra M.A."/>
            <person name="Douglas C.J."/>
            <person name="Ritland K."/>
            <person name="Bohlmann J."/>
        </authorList>
    </citation>
    <scope>NUCLEOTIDE SEQUENCE</scope>
    <source>
        <tissue evidence="2">Green portion of the leader tissue</tissue>
    </source>
</reference>
<proteinExistence type="evidence at transcript level"/>
<feature type="region of interest" description="Disordered" evidence="1">
    <location>
        <begin position="189"/>
        <end position="214"/>
    </location>
</feature>
<evidence type="ECO:0000256" key="1">
    <source>
        <dbReference type="SAM" id="MobiDB-lite"/>
    </source>
</evidence>
<evidence type="ECO:0000313" key="2">
    <source>
        <dbReference type="EMBL" id="ABK24571.1"/>
    </source>
</evidence>
<sequence>MHFRIGKILSILQIYLSPLFQILRNLFKTLQHFGMLSESLNFVEIFKALCHVNCPWKNFRPLWLSNFTFNSIHAALRRNPKPHILIYFTFDLPLEHLNLTVKKGFRKLTYSVLATVMSREELSWKPVNGRNQTLLTIERGRFVEVAGGTTAECAAVCCCPCALVHLAVLALVKLPAGLCKKALKKMKRKPQRRSKQAQGKGSFREETDLELESSVSSSQSDMLRARKGNGLVIDHACISNEEFWEEVTGNRYVGFWRNHSFKD</sequence>